<name>A0A225W6E5_9STRA</name>
<protein>
    <submittedName>
        <fullName evidence="1">Uncharacterized protein</fullName>
    </submittedName>
</protein>
<evidence type="ECO:0000313" key="1">
    <source>
        <dbReference type="EMBL" id="OWZ12944.1"/>
    </source>
</evidence>
<dbReference type="EMBL" id="NBNE01001714">
    <property type="protein sequence ID" value="OWZ12944.1"/>
    <property type="molecule type" value="Genomic_DNA"/>
</dbReference>
<gene>
    <name evidence="1" type="ORF">PHMEG_00013815</name>
</gene>
<dbReference type="AlphaFoldDB" id="A0A225W6E5"/>
<comment type="caution">
    <text evidence="1">The sequence shown here is derived from an EMBL/GenBank/DDBJ whole genome shotgun (WGS) entry which is preliminary data.</text>
</comment>
<keyword evidence="2" id="KW-1185">Reference proteome</keyword>
<evidence type="ECO:0000313" key="2">
    <source>
        <dbReference type="Proteomes" id="UP000198211"/>
    </source>
</evidence>
<dbReference type="OrthoDB" id="112058at2759"/>
<proteinExistence type="predicted"/>
<sequence>MCTSVALPGQSEGRFCVEADLQVTQSLSRSRMQLSKLTVVRTFPDRPTATLAMDEENRVDFDEALRAEDSWELPFDDDEFVVERVTDQAYGGRRSYLNYGALLAEFERDRASRGLFNVMRCMNWMLSTCRRSQCKWREEKCAR</sequence>
<reference evidence="2" key="1">
    <citation type="submission" date="2017-03" db="EMBL/GenBank/DDBJ databases">
        <title>Phytopthora megakarya and P. palmivora, two closely related causual agents of cacao black pod achieved similar genome size and gene model numbers by different mechanisms.</title>
        <authorList>
            <person name="Ali S."/>
            <person name="Shao J."/>
            <person name="Larry D.J."/>
            <person name="Kronmiller B."/>
            <person name="Shen D."/>
            <person name="Strem M.D."/>
            <person name="Melnick R.L."/>
            <person name="Guiltinan M.J."/>
            <person name="Tyler B.M."/>
            <person name="Meinhardt L.W."/>
            <person name="Bailey B.A."/>
        </authorList>
    </citation>
    <scope>NUCLEOTIDE SEQUENCE [LARGE SCALE GENOMIC DNA]</scope>
    <source>
        <strain evidence="2">zdho120</strain>
    </source>
</reference>
<dbReference type="Proteomes" id="UP000198211">
    <property type="component" value="Unassembled WGS sequence"/>
</dbReference>
<accession>A0A225W6E5</accession>
<organism evidence="1 2">
    <name type="scientific">Phytophthora megakarya</name>
    <dbReference type="NCBI Taxonomy" id="4795"/>
    <lineage>
        <taxon>Eukaryota</taxon>
        <taxon>Sar</taxon>
        <taxon>Stramenopiles</taxon>
        <taxon>Oomycota</taxon>
        <taxon>Peronosporomycetes</taxon>
        <taxon>Peronosporales</taxon>
        <taxon>Peronosporaceae</taxon>
        <taxon>Phytophthora</taxon>
    </lineage>
</organism>